<name>A0A0B2UN72_9MICR</name>
<evidence type="ECO:0000313" key="3">
    <source>
        <dbReference type="Proteomes" id="UP000031056"/>
    </source>
</evidence>
<dbReference type="GeneID" id="26260905"/>
<keyword evidence="1" id="KW-1133">Transmembrane helix</keyword>
<feature type="transmembrane region" description="Helical" evidence="1">
    <location>
        <begin position="75"/>
        <end position="95"/>
    </location>
</feature>
<accession>A0A0B2UN72</accession>
<dbReference type="AlphaFoldDB" id="A0A0B2UN72"/>
<proteinExistence type="predicted"/>
<dbReference type="InParanoid" id="A0A0B2UN72"/>
<organism evidence="2 3">
    <name type="scientific">Ordospora colligata OC4</name>
    <dbReference type="NCBI Taxonomy" id="1354746"/>
    <lineage>
        <taxon>Eukaryota</taxon>
        <taxon>Fungi</taxon>
        <taxon>Fungi incertae sedis</taxon>
        <taxon>Microsporidia</taxon>
        <taxon>Ordosporidae</taxon>
        <taxon>Ordospora</taxon>
    </lineage>
</organism>
<keyword evidence="1" id="KW-0472">Membrane</keyword>
<dbReference type="EMBL" id="JOKQ01000001">
    <property type="protein sequence ID" value="KHN70410.1"/>
    <property type="molecule type" value="Genomic_DNA"/>
</dbReference>
<feature type="transmembrane region" description="Helical" evidence="1">
    <location>
        <begin position="12"/>
        <end position="37"/>
    </location>
</feature>
<dbReference type="Proteomes" id="UP000031056">
    <property type="component" value="Unassembled WGS sequence"/>
</dbReference>
<evidence type="ECO:0000256" key="1">
    <source>
        <dbReference type="SAM" id="Phobius"/>
    </source>
</evidence>
<gene>
    <name evidence="2" type="ORF">M896_010620</name>
</gene>
<dbReference type="HOGENOM" id="CLU_178976_0_0_1"/>
<reference evidence="2 3" key="1">
    <citation type="journal article" date="2014" name="MBio">
        <title>The Ordospora colligata genome; evolution of extreme reduction in microsporidia and host-to-parasite horizontal gene transfer.</title>
        <authorList>
            <person name="Pombert J.-F."/>
            <person name="Haag K.L."/>
            <person name="Beidas S."/>
            <person name="Ebert D."/>
            <person name="Keeling P.J."/>
        </authorList>
    </citation>
    <scope>NUCLEOTIDE SEQUENCE [LARGE SCALE GENOMIC DNA]</scope>
    <source>
        <strain evidence="2 3">OC4</strain>
    </source>
</reference>
<keyword evidence="3" id="KW-1185">Reference proteome</keyword>
<dbReference type="OrthoDB" id="2192716at2759"/>
<protein>
    <submittedName>
        <fullName evidence="2">Uncharacterized protein</fullName>
    </submittedName>
</protein>
<evidence type="ECO:0000313" key="2">
    <source>
        <dbReference type="EMBL" id="KHN70410.1"/>
    </source>
</evidence>
<keyword evidence="1" id="KW-0812">Transmembrane</keyword>
<feature type="transmembrane region" description="Helical" evidence="1">
    <location>
        <begin position="49"/>
        <end position="69"/>
    </location>
</feature>
<comment type="caution">
    <text evidence="2">The sequence shown here is derived from an EMBL/GenBank/DDBJ whole genome shotgun (WGS) entry which is preliminary data.</text>
</comment>
<dbReference type="RefSeq" id="XP_014564452.1">
    <property type="nucleotide sequence ID" value="XM_014708966.1"/>
</dbReference>
<dbReference type="VEuPathDB" id="MicrosporidiaDB:M896_010620"/>
<sequence>MPDYENNHSKKINWGLSQILLIAVLYATSIACVFISIQPLLEMDFEPKNFIGIFIAFFHGSYMLGFMSIHKKSQFVFWASSYTLLCITTILLYCYNDLFLQSPAS</sequence>